<name>A0AAW1T791_9CHLO</name>
<dbReference type="InterPro" id="IPR052760">
    <property type="entry name" value="Mitochondrial_malonyltrans"/>
</dbReference>
<dbReference type="SUPFAM" id="SSF55048">
    <property type="entry name" value="Probable ACP-binding domain of malonyl-CoA ACP transacylase"/>
    <property type="match status" value="1"/>
</dbReference>
<dbReference type="PROSITE" id="PS50297">
    <property type="entry name" value="ANK_REP_REGION"/>
    <property type="match status" value="2"/>
</dbReference>
<dbReference type="AlphaFoldDB" id="A0AAW1T791"/>
<feature type="domain" description="Malonyl-CoA:ACP transacylase (MAT)" evidence="3">
    <location>
        <begin position="253"/>
        <end position="551"/>
    </location>
</feature>
<dbReference type="SUPFAM" id="SSF48403">
    <property type="entry name" value="Ankyrin repeat"/>
    <property type="match status" value="1"/>
</dbReference>
<feature type="compositionally biased region" description="Basic residues" evidence="2">
    <location>
        <begin position="204"/>
        <end position="215"/>
    </location>
</feature>
<dbReference type="Pfam" id="PF12796">
    <property type="entry name" value="Ank_2"/>
    <property type="match status" value="1"/>
</dbReference>
<feature type="compositionally biased region" description="Basic and acidic residues" evidence="2">
    <location>
        <begin position="193"/>
        <end position="203"/>
    </location>
</feature>
<protein>
    <recommendedName>
        <fullName evidence="3">Malonyl-CoA:ACP transacylase (MAT) domain-containing protein</fullName>
    </recommendedName>
</protein>
<dbReference type="EMBL" id="JALJOV010000251">
    <property type="protein sequence ID" value="KAK9865414.1"/>
    <property type="molecule type" value="Genomic_DNA"/>
</dbReference>
<accession>A0AAW1T791</accession>
<evidence type="ECO:0000256" key="2">
    <source>
        <dbReference type="SAM" id="MobiDB-lite"/>
    </source>
</evidence>
<dbReference type="Gene3D" id="3.40.366.10">
    <property type="entry name" value="Malonyl-Coenzyme A Acyl Carrier Protein, domain 2"/>
    <property type="match status" value="1"/>
</dbReference>
<feature type="compositionally biased region" description="Polar residues" evidence="2">
    <location>
        <begin position="226"/>
        <end position="237"/>
    </location>
</feature>
<dbReference type="InterPro" id="IPR016036">
    <property type="entry name" value="Malonyl_transacylase_ACP-bd"/>
</dbReference>
<dbReference type="SMART" id="SM00248">
    <property type="entry name" value="ANK"/>
    <property type="match status" value="2"/>
</dbReference>
<dbReference type="PROSITE" id="PS50088">
    <property type="entry name" value="ANK_REPEAT"/>
    <property type="match status" value="2"/>
</dbReference>
<dbReference type="InterPro" id="IPR016035">
    <property type="entry name" value="Acyl_Trfase/lysoPLipase"/>
</dbReference>
<feature type="repeat" description="ANK" evidence="1">
    <location>
        <begin position="83"/>
        <end position="119"/>
    </location>
</feature>
<proteinExistence type="predicted"/>
<organism evidence="4 5">
    <name type="scientific">Apatococcus fuscideae</name>
    <dbReference type="NCBI Taxonomy" id="2026836"/>
    <lineage>
        <taxon>Eukaryota</taxon>
        <taxon>Viridiplantae</taxon>
        <taxon>Chlorophyta</taxon>
        <taxon>core chlorophytes</taxon>
        <taxon>Trebouxiophyceae</taxon>
        <taxon>Chlorellales</taxon>
        <taxon>Chlorellaceae</taxon>
        <taxon>Apatococcus</taxon>
    </lineage>
</organism>
<sequence>MPRDMTGTGRYPPNPFYRPISFYSAVRLGDPEQLAKVMQTDPYFVTQDNGAGAPVHFATTYRQLDMVHHLLNNGAEVNQADEKGFTPLHRAAYLAHYDGYLEIYEYLLSRGADPGIRTEEYDPYLNPGKHLPIDVCEDEEVKQKLRALDKKYSSTEKVRRPHPDIGCWWTLYDYGLDRVRMWKPDYKHPYPEEIRRQKDDAERKKAKAERRRRKAAAAARGVEAGTDNNAATHSSQPAAAKAPAVPDTPIAFLFPGQGSQVVGMLKESKDLPAVKAMLEKAKAVLGYDLLDVCLNGPKEKLDDTTIAQPALFVAGLAAVERLRSTDPKAVEGCSATAGLSLGEYCALVFAGAMSFEDGLKVVKVRGESMAAAAKMGPPHGMLSIIGLSDDDVDAICKDVRSRSGPESVCQMANYLFPQGRVISGHKTALEVAMTEATKKGALKAVPLAVSGAFHTSLMQPARDALLQVLSTIKMETPRIPIYSNVTAHHFPEAAAIPAMLGRQLVEPVQWESILKALIGAGKTQLHELGPGAQVKAMLKRINNDVWKAAKNVAA</sequence>
<dbReference type="Pfam" id="PF00698">
    <property type="entry name" value="Acyl_transf_1"/>
    <property type="match status" value="1"/>
</dbReference>
<evidence type="ECO:0000259" key="3">
    <source>
        <dbReference type="SMART" id="SM00827"/>
    </source>
</evidence>
<dbReference type="InterPro" id="IPR014043">
    <property type="entry name" value="Acyl_transferase_dom"/>
</dbReference>
<dbReference type="PANTHER" id="PTHR47170:SF2">
    <property type="entry name" value="MALONYL-COA:ACP TRANSACYLASE (MAT) DOMAIN-CONTAINING PROTEIN"/>
    <property type="match status" value="1"/>
</dbReference>
<dbReference type="SMART" id="SM00827">
    <property type="entry name" value="PKS_AT"/>
    <property type="match status" value="1"/>
</dbReference>
<dbReference type="Proteomes" id="UP001485043">
    <property type="component" value="Unassembled WGS sequence"/>
</dbReference>
<dbReference type="Gene3D" id="3.30.70.250">
    <property type="entry name" value="Malonyl-CoA ACP transacylase, ACP-binding"/>
    <property type="match status" value="1"/>
</dbReference>
<evidence type="ECO:0000313" key="4">
    <source>
        <dbReference type="EMBL" id="KAK9865414.1"/>
    </source>
</evidence>
<dbReference type="SUPFAM" id="SSF52151">
    <property type="entry name" value="FabD/lysophospholipase-like"/>
    <property type="match status" value="1"/>
</dbReference>
<evidence type="ECO:0000313" key="5">
    <source>
        <dbReference type="Proteomes" id="UP001485043"/>
    </source>
</evidence>
<feature type="region of interest" description="Disordered" evidence="2">
    <location>
        <begin position="193"/>
        <end position="242"/>
    </location>
</feature>
<comment type="caution">
    <text evidence="4">The sequence shown here is derived from an EMBL/GenBank/DDBJ whole genome shotgun (WGS) entry which is preliminary data.</text>
</comment>
<dbReference type="InterPro" id="IPR036770">
    <property type="entry name" value="Ankyrin_rpt-contain_sf"/>
</dbReference>
<evidence type="ECO:0000256" key="1">
    <source>
        <dbReference type="PROSITE-ProRule" id="PRU00023"/>
    </source>
</evidence>
<keyword evidence="5" id="KW-1185">Reference proteome</keyword>
<reference evidence="4 5" key="1">
    <citation type="journal article" date="2024" name="Nat. Commun.">
        <title>Phylogenomics reveals the evolutionary origins of lichenization in chlorophyte algae.</title>
        <authorList>
            <person name="Puginier C."/>
            <person name="Libourel C."/>
            <person name="Otte J."/>
            <person name="Skaloud P."/>
            <person name="Haon M."/>
            <person name="Grisel S."/>
            <person name="Petersen M."/>
            <person name="Berrin J.G."/>
            <person name="Delaux P.M."/>
            <person name="Dal Grande F."/>
            <person name="Keller J."/>
        </authorList>
    </citation>
    <scope>NUCLEOTIDE SEQUENCE [LARGE SCALE GENOMIC DNA]</scope>
    <source>
        <strain evidence="4 5">SAG 2523</strain>
    </source>
</reference>
<dbReference type="InterPro" id="IPR001227">
    <property type="entry name" value="Ac_transferase_dom_sf"/>
</dbReference>
<dbReference type="InterPro" id="IPR002110">
    <property type="entry name" value="Ankyrin_rpt"/>
</dbReference>
<feature type="repeat" description="ANK" evidence="1">
    <location>
        <begin position="50"/>
        <end position="82"/>
    </location>
</feature>
<keyword evidence="1" id="KW-0040">ANK repeat</keyword>
<gene>
    <name evidence="4" type="ORF">WJX84_009306</name>
</gene>
<dbReference type="Gene3D" id="1.25.40.20">
    <property type="entry name" value="Ankyrin repeat-containing domain"/>
    <property type="match status" value="1"/>
</dbReference>
<dbReference type="GO" id="GO:0016740">
    <property type="term" value="F:transferase activity"/>
    <property type="evidence" value="ECO:0007669"/>
    <property type="project" value="InterPro"/>
</dbReference>
<dbReference type="PANTHER" id="PTHR47170">
    <property type="entry name" value="MALONYL-COA ACP TRANSACYLASE, ACP-BINDING"/>
    <property type="match status" value="1"/>
</dbReference>